<feature type="transmembrane region" description="Helical" evidence="5">
    <location>
        <begin position="12"/>
        <end position="33"/>
    </location>
</feature>
<sequence>MNIIRNSSSIFLGLLLFIYPIYSIFSAFGLILIFPFNFINISLATGVIFIFILSIIVGIYKFNIYNLISFSFFILLIVTIIINYNIYSKTEDERLINAIRYYLPFIIISLSCFIAGYINPFFFVRKWYAYFILLIITSLTFIVINYTSLQSLRLDFNKLVNSNYIGVYQLIGDSLSFCILLFIARKNIPLRYKYILFIISFIILFTFNSRASFFSFLFAITSIFIINKKNILRNIFLFLILLFSLYFIINGLYSTYYSKDIIELLKDYNHRMYDILTGNFLLDPSVQGRLSLLTHSLDVIVSNPLAGEFASQANINIDGFGIRWGAYTHNILVYWDQFGILPFLLLIFLLSHSFKDCLFIKKELNLNLIPLFLFVIVEQVFMRSFNYYLIFLYIGITQGIIDEYRYSHNNKKFI</sequence>
<feature type="domain" description="O-antigen ligase-related" evidence="6">
    <location>
        <begin position="196"/>
        <end position="346"/>
    </location>
</feature>
<evidence type="ECO:0000259" key="6">
    <source>
        <dbReference type="Pfam" id="PF04932"/>
    </source>
</evidence>
<accession>D9YZ49</accession>
<comment type="subcellular location">
    <subcellularLocation>
        <location evidence="1">Membrane</location>
        <topology evidence="1">Multi-pass membrane protein</topology>
    </subcellularLocation>
</comment>
<evidence type="ECO:0000256" key="3">
    <source>
        <dbReference type="ARBA" id="ARBA00022989"/>
    </source>
</evidence>
<feature type="transmembrane region" description="Helical" evidence="5">
    <location>
        <begin position="332"/>
        <end position="352"/>
    </location>
</feature>
<organism evidence="7">
    <name type="scientific">Proteus vulgaris</name>
    <dbReference type="NCBI Taxonomy" id="585"/>
    <lineage>
        <taxon>Bacteria</taxon>
        <taxon>Pseudomonadati</taxon>
        <taxon>Pseudomonadota</taxon>
        <taxon>Gammaproteobacteria</taxon>
        <taxon>Enterobacterales</taxon>
        <taxon>Morganellaceae</taxon>
        <taxon>Proteus</taxon>
    </lineage>
</organism>
<evidence type="ECO:0000313" key="7">
    <source>
        <dbReference type="EMBL" id="ADL32336.1"/>
    </source>
</evidence>
<evidence type="ECO:0000256" key="1">
    <source>
        <dbReference type="ARBA" id="ARBA00004141"/>
    </source>
</evidence>
<reference evidence="7" key="1">
    <citation type="journal article" date="2010" name="Appl. Environ. Microbiol.">
        <title>Molecular and genetic analyses of the putative Proteus O antigen gene locus.</title>
        <authorList>
            <person name="Wang Q."/>
            <person name="Torzewska A."/>
            <person name="Ruan X."/>
            <person name="Wang X."/>
            <person name="Rozalski A."/>
            <person name="Shao Z."/>
            <person name="Guo X."/>
            <person name="Zhou H."/>
            <person name="Feng L."/>
            <person name="Wang L."/>
        </authorList>
    </citation>
    <scope>NUCLEOTIDE SEQUENCE</scope>
    <source>
        <strain evidence="7">Prk 73/57</strain>
    </source>
</reference>
<feature type="transmembrane region" description="Helical" evidence="5">
    <location>
        <begin position="39"/>
        <end position="60"/>
    </location>
</feature>
<dbReference type="EMBL" id="GU254063">
    <property type="protein sequence ID" value="ADL32336.1"/>
    <property type="molecule type" value="Genomic_DNA"/>
</dbReference>
<feature type="transmembrane region" description="Helical" evidence="5">
    <location>
        <begin position="99"/>
        <end position="118"/>
    </location>
</feature>
<keyword evidence="4 5" id="KW-0472">Membrane</keyword>
<protein>
    <submittedName>
        <fullName evidence="7">Wzy</fullName>
    </submittedName>
</protein>
<feature type="transmembrane region" description="Helical" evidence="5">
    <location>
        <begin position="166"/>
        <end position="183"/>
    </location>
</feature>
<dbReference type="InterPro" id="IPR007016">
    <property type="entry name" value="O-antigen_ligase-rel_domated"/>
</dbReference>
<feature type="transmembrane region" description="Helical" evidence="5">
    <location>
        <begin position="235"/>
        <end position="256"/>
    </location>
</feature>
<keyword evidence="2 5" id="KW-0812">Transmembrane</keyword>
<dbReference type="GO" id="GO:0016020">
    <property type="term" value="C:membrane"/>
    <property type="evidence" value="ECO:0007669"/>
    <property type="project" value="UniProtKB-SubCell"/>
</dbReference>
<dbReference type="Pfam" id="PF04932">
    <property type="entry name" value="Wzy_C"/>
    <property type="match status" value="1"/>
</dbReference>
<proteinExistence type="predicted"/>
<name>D9YZ49_PROVU</name>
<feature type="transmembrane region" description="Helical" evidence="5">
    <location>
        <begin position="190"/>
        <end position="207"/>
    </location>
</feature>
<feature type="transmembrane region" description="Helical" evidence="5">
    <location>
        <begin position="67"/>
        <end position="87"/>
    </location>
</feature>
<keyword evidence="3 5" id="KW-1133">Transmembrane helix</keyword>
<feature type="transmembrane region" description="Helical" evidence="5">
    <location>
        <begin position="127"/>
        <end position="146"/>
    </location>
</feature>
<gene>
    <name evidence="7" type="primary">wzy</name>
</gene>
<dbReference type="AlphaFoldDB" id="D9YZ49"/>
<evidence type="ECO:0000256" key="2">
    <source>
        <dbReference type="ARBA" id="ARBA00022692"/>
    </source>
</evidence>
<evidence type="ECO:0000256" key="4">
    <source>
        <dbReference type="ARBA" id="ARBA00023136"/>
    </source>
</evidence>
<evidence type="ECO:0000256" key="5">
    <source>
        <dbReference type="SAM" id="Phobius"/>
    </source>
</evidence>